<evidence type="ECO:0000313" key="2">
    <source>
        <dbReference type="Proteomes" id="UP000466794"/>
    </source>
</evidence>
<dbReference type="Proteomes" id="UP000466794">
    <property type="component" value="Unassembled WGS sequence"/>
</dbReference>
<proteinExistence type="predicted"/>
<accession>A0A7K1USH5</accession>
<keyword evidence="2" id="KW-1185">Reference proteome</keyword>
<dbReference type="EMBL" id="WRPP01000001">
    <property type="protein sequence ID" value="MVU77119.1"/>
    <property type="molecule type" value="Genomic_DNA"/>
</dbReference>
<organism evidence="1 2">
    <name type="scientific">Nocardia terrae</name>
    <dbReference type="NCBI Taxonomy" id="2675851"/>
    <lineage>
        <taxon>Bacteria</taxon>
        <taxon>Bacillati</taxon>
        <taxon>Actinomycetota</taxon>
        <taxon>Actinomycetes</taxon>
        <taxon>Mycobacteriales</taxon>
        <taxon>Nocardiaceae</taxon>
        <taxon>Nocardia</taxon>
    </lineage>
</organism>
<protein>
    <submittedName>
        <fullName evidence="1">Uncharacterized protein</fullName>
    </submittedName>
</protein>
<comment type="caution">
    <text evidence="1">The sequence shown here is derived from an EMBL/GenBank/DDBJ whole genome shotgun (WGS) entry which is preliminary data.</text>
</comment>
<dbReference type="RefSeq" id="WP_157386512.1">
    <property type="nucleotide sequence ID" value="NZ_WRPP01000001.1"/>
</dbReference>
<evidence type="ECO:0000313" key="1">
    <source>
        <dbReference type="EMBL" id="MVU77119.1"/>
    </source>
</evidence>
<name>A0A7K1USH5_9NOCA</name>
<gene>
    <name evidence="1" type="ORF">GPX89_07640</name>
</gene>
<sequence length="111" mass="11339">MKRNPAPSAPVATAPGPIALAMVYLAKNFTTGAAFVIYGPAPDTAGAVYTVAHISATATGTAAPIVCQVPRDDLAGYAAGAVRILRTRHPDTEVIVCTNTAPWPLSAALPR</sequence>
<dbReference type="AlphaFoldDB" id="A0A7K1USH5"/>
<reference evidence="1 2" key="1">
    <citation type="submission" date="2019-12" db="EMBL/GenBank/DDBJ databases">
        <title>Nocardia sp. nov. ET3-3 isolated from soil.</title>
        <authorList>
            <person name="Kanchanasin P."/>
            <person name="Tanasupawat S."/>
            <person name="Yuki M."/>
            <person name="Kudo T."/>
        </authorList>
    </citation>
    <scope>NUCLEOTIDE SEQUENCE [LARGE SCALE GENOMIC DNA]</scope>
    <source>
        <strain evidence="1 2">ET3-3</strain>
    </source>
</reference>